<dbReference type="InterPro" id="IPR013830">
    <property type="entry name" value="SGNH_hydro"/>
</dbReference>
<gene>
    <name evidence="2" type="ORF">HH215_31210</name>
</gene>
<keyword evidence="3" id="KW-1185">Reference proteome</keyword>
<organism evidence="2 3">
    <name type="scientific">Cohnella herbarum</name>
    <dbReference type="NCBI Taxonomy" id="2728023"/>
    <lineage>
        <taxon>Bacteria</taxon>
        <taxon>Bacillati</taxon>
        <taxon>Bacillota</taxon>
        <taxon>Bacilli</taxon>
        <taxon>Bacillales</taxon>
        <taxon>Paenibacillaceae</taxon>
        <taxon>Cohnella</taxon>
    </lineage>
</organism>
<dbReference type="AlphaFoldDB" id="A0A7Z2VQA3"/>
<name>A0A7Z2VQA3_9BACL</name>
<dbReference type="GO" id="GO:0004622">
    <property type="term" value="F:phosphatidylcholine lysophospholipase activity"/>
    <property type="evidence" value="ECO:0007669"/>
    <property type="project" value="TreeGrafter"/>
</dbReference>
<dbReference type="CDD" id="cd00229">
    <property type="entry name" value="SGNH_hydrolase"/>
    <property type="match status" value="1"/>
</dbReference>
<dbReference type="Proteomes" id="UP000502248">
    <property type="component" value="Chromosome"/>
</dbReference>
<dbReference type="Gene3D" id="2.60.120.260">
    <property type="entry name" value="Galactose-binding domain-like"/>
    <property type="match status" value="1"/>
</dbReference>
<protein>
    <submittedName>
        <fullName evidence="2">SGNH/GDSL hydrolase family protein</fullName>
    </submittedName>
</protein>
<evidence type="ECO:0000259" key="1">
    <source>
        <dbReference type="Pfam" id="PF13472"/>
    </source>
</evidence>
<dbReference type="KEGG" id="cheb:HH215_31210"/>
<dbReference type="EMBL" id="CP051680">
    <property type="protein sequence ID" value="QJD87208.1"/>
    <property type="molecule type" value="Genomic_DNA"/>
</dbReference>
<proteinExistence type="predicted"/>
<dbReference type="RefSeq" id="WP_169283454.1">
    <property type="nucleotide sequence ID" value="NZ_CP051680.1"/>
</dbReference>
<dbReference type="Gene3D" id="3.40.50.1110">
    <property type="entry name" value="SGNH hydrolase"/>
    <property type="match status" value="1"/>
</dbReference>
<accession>A0A7Z2VQA3</accession>
<sequence>MRMFESKILIPIFVIFVVIGAMAYYGDKLSKVKEQKNIDEDKQLLRRLSSSIEQKSNLTVYDKLRQGKAIRYLVIGDSIGQSDGASEGNQWFSLLNQSLRDKYEVVPFMNRITMGGAVVLAGWIDYIEKIPKKPEGYDIVFICYGQNDQGSLKEEEFGAIYENLVRRIKQDNPFAEIVTIVESSLQSDSYPDIIKSISVHYQLINVDTRQAYRDSGFSIDSLTIDGVHPNDQGYKLYAEQIFDSINRQYDSGKRIAPLKDSLIYVNSSFTTGQTFTEWDSLNGFFKSGGSLIGNSSGFSAESEFEGEFLGLSYITDPNGGVLNVYIDGELRKQINTRLDFVVNWKSLVVNGLTKGKHRLKVEIAPQVSSSSQGTFANIVGFISN</sequence>
<dbReference type="PANTHER" id="PTHR30383:SF5">
    <property type="entry name" value="SGNH HYDROLASE-TYPE ESTERASE DOMAIN-CONTAINING PROTEIN"/>
    <property type="match status" value="1"/>
</dbReference>
<dbReference type="Pfam" id="PF13472">
    <property type="entry name" value="Lipase_GDSL_2"/>
    <property type="match status" value="1"/>
</dbReference>
<dbReference type="SUPFAM" id="SSF52266">
    <property type="entry name" value="SGNH hydrolase"/>
    <property type="match status" value="1"/>
</dbReference>
<evidence type="ECO:0000313" key="2">
    <source>
        <dbReference type="EMBL" id="QJD87208.1"/>
    </source>
</evidence>
<reference evidence="2 3" key="1">
    <citation type="submission" date="2020-04" db="EMBL/GenBank/DDBJ databases">
        <title>Genome sequencing of novel species.</title>
        <authorList>
            <person name="Heo J."/>
            <person name="Kim S.-J."/>
            <person name="Kim J.-S."/>
            <person name="Hong S.-B."/>
            <person name="Kwon S.-W."/>
        </authorList>
    </citation>
    <scope>NUCLEOTIDE SEQUENCE [LARGE SCALE GENOMIC DNA]</scope>
    <source>
        <strain evidence="2 3">MFER-1</strain>
    </source>
</reference>
<dbReference type="InterPro" id="IPR036514">
    <property type="entry name" value="SGNH_hydro_sf"/>
</dbReference>
<feature type="domain" description="SGNH hydrolase-type esterase" evidence="1">
    <location>
        <begin position="74"/>
        <end position="236"/>
    </location>
</feature>
<dbReference type="InterPro" id="IPR051532">
    <property type="entry name" value="Ester_Hydrolysis_Enzymes"/>
</dbReference>
<keyword evidence="2" id="KW-0378">Hydrolase</keyword>
<evidence type="ECO:0000313" key="3">
    <source>
        <dbReference type="Proteomes" id="UP000502248"/>
    </source>
</evidence>
<dbReference type="PANTHER" id="PTHR30383">
    <property type="entry name" value="THIOESTERASE 1/PROTEASE 1/LYSOPHOSPHOLIPASE L1"/>
    <property type="match status" value="1"/>
</dbReference>